<dbReference type="Gene3D" id="3.40.1350.10">
    <property type="match status" value="1"/>
</dbReference>
<gene>
    <name evidence="2" type="ORF">SAMN02745132_03029</name>
</gene>
<dbReference type="EMBL" id="FUXU01000042">
    <property type="protein sequence ID" value="SKA58720.1"/>
    <property type="molecule type" value="Genomic_DNA"/>
</dbReference>
<keyword evidence="2" id="KW-0540">Nuclease</keyword>
<evidence type="ECO:0000259" key="1">
    <source>
        <dbReference type="Pfam" id="PF08722"/>
    </source>
</evidence>
<dbReference type="SUPFAM" id="SSF52980">
    <property type="entry name" value="Restriction endonuclease-like"/>
    <property type="match status" value="1"/>
</dbReference>
<proteinExistence type="predicted"/>
<dbReference type="GO" id="GO:0004519">
    <property type="term" value="F:endonuclease activity"/>
    <property type="evidence" value="ECO:0007669"/>
    <property type="project" value="UniProtKB-KW"/>
</dbReference>
<protein>
    <submittedName>
        <fullName evidence="2">TnsA endonuclease N terminal</fullName>
    </submittedName>
</protein>
<accession>A0A1T4V187</accession>
<evidence type="ECO:0000313" key="3">
    <source>
        <dbReference type="Proteomes" id="UP000190162"/>
    </source>
</evidence>
<name>A0A1T4V187_9GAMM</name>
<dbReference type="GO" id="GO:0003676">
    <property type="term" value="F:nucleic acid binding"/>
    <property type="evidence" value="ECO:0007669"/>
    <property type="project" value="InterPro"/>
</dbReference>
<dbReference type="AlphaFoldDB" id="A0A1T4V187"/>
<dbReference type="InterPro" id="IPR011856">
    <property type="entry name" value="tRNA_endonuc-like_dom_sf"/>
</dbReference>
<keyword evidence="3" id="KW-1185">Reference proteome</keyword>
<keyword evidence="2" id="KW-0255">Endonuclease</keyword>
<keyword evidence="2" id="KW-0378">Hydrolase</keyword>
<organism evidence="2 3">
    <name type="scientific">Enterovibrio nigricans DSM 22720</name>
    <dbReference type="NCBI Taxonomy" id="1121868"/>
    <lineage>
        <taxon>Bacteria</taxon>
        <taxon>Pseudomonadati</taxon>
        <taxon>Pseudomonadota</taxon>
        <taxon>Gammaproteobacteria</taxon>
        <taxon>Vibrionales</taxon>
        <taxon>Vibrionaceae</taxon>
        <taxon>Enterovibrio</taxon>
    </lineage>
</organism>
<sequence length="283" mass="32315">MVNFIGFSVGRGRKLKSLEDYQRALKGKYGIGEGSSYKPWLRIQDVKSKGKRSLIYGRKTQRDHHMMSSIESEHFYLAEFSNSVLDIREQFPLLPLNFTQKIAKVLGIEHPKHPETKEPIIMTTDQLLTIDSPQGKIYHAVSVKPEEDSGNRRVLEKVDIERVCWELLGVKFSYFTGNEITRVQSDNLRWATSPFRESPMTFTCEQINHALVEAAVGQFFIEDLCNRLISLQITSNEDALLLIRYLIAEKLIDVDLSMNIPESGLIDIKFVTGNREGLLYGSS</sequence>
<reference evidence="3" key="1">
    <citation type="submission" date="2017-02" db="EMBL/GenBank/DDBJ databases">
        <authorList>
            <person name="Varghese N."/>
            <person name="Submissions S."/>
        </authorList>
    </citation>
    <scope>NUCLEOTIDE SEQUENCE [LARGE SCALE GENOMIC DNA]</scope>
    <source>
        <strain evidence="3">DSM 22720</strain>
    </source>
</reference>
<feature type="domain" description="TnsA endonuclease N-terminal" evidence="1">
    <location>
        <begin position="81"/>
        <end position="176"/>
    </location>
</feature>
<dbReference type="Proteomes" id="UP000190162">
    <property type="component" value="Unassembled WGS sequence"/>
</dbReference>
<dbReference type="Pfam" id="PF08722">
    <property type="entry name" value="Tn7_TnsA-like_N"/>
    <property type="match status" value="1"/>
</dbReference>
<evidence type="ECO:0000313" key="2">
    <source>
        <dbReference type="EMBL" id="SKA58720.1"/>
    </source>
</evidence>
<dbReference type="InterPro" id="IPR014833">
    <property type="entry name" value="TnsA_N"/>
</dbReference>
<dbReference type="CDD" id="cd22362">
    <property type="entry name" value="TnsA_endonuclease-like"/>
    <property type="match status" value="1"/>
</dbReference>
<dbReference type="InterPro" id="IPR011335">
    <property type="entry name" value="Restrct_endonuc-II-like"/>
</dbReference>